<dbReference type="EMBL" id="FUWH01000007">
    <property type="protein sequence ID" value="SJZ96840.1"/>
    <property type="molecule type" value="Genomic_DNA"/>
</dbReference>
<dbReference type="Gene3D" id="1.20.144.10">
    <property type="entry name" value="Phosphatidic acid phosphatase type 2/haloperoxidase"/>
    <property type="match status" value="1"/>
</dbReference>
<evidence type="ECO:0000259" key="2">
    <source>
        <dbReference type="SMART" id="SM00014"/>
    </source>
</evidence>
<name>A0A1T4PZ44_9BACT</name>
<dbReference type="InterPro" id="IPR000326">
    <property type="entry name" value="PAP2/HPO"/>
</dbReference>
<keyword evidence="1" id="KW-0812">Transmembrane</keyword>
<feature type="transmembrane region" description="Helical" evidence="1">
    <location>
        <begin position="177"/>
        <end position="196"/>
    </location>
</feature>
<feature type="transmembrane region" description="Helical" evidence="1">
    <location>
        <begin position="78"/>
        <end position="96"/>
    </location>
</feature>
<organism evidence="3 4">
    <name type="scientific">Sediminibacterium ginsengisoli</name>
    <dbReference type="NCBI Taxonomy" id="413434"/>
    <lineage>
        <taxon>Bacteria</taxon>
        <taxon>Pseudomonadati</taxon>
        <taxon>Bacteroidota</taxon>
        <taxon>Chitinophagia</taxon>
        <taxon>Chitinophagales</taxon>
        <taxon>Chitinophagaceae</taxon>
        <taxon>Sediminibacterium</taxon>
    </lineage>
</organism>
<dbReference type="OrthoDB" id="9773582at2"/>
<feature type="transmembrane region" description="Helical" evidence="1">
    <location>
        <begin position="51"/>
        <end position="71"/>
    </location>
</feature>
<dbReference type="Proteomes" id="UP000190888">
    <property type="component" value="Unassembled WGS sequence"/>
</dbReference>
<keyword evidence="4" id="KW-1185">Reference proteome</keyword>
<evidence type="ECO:0000256" key="1">
    <source>
        <dbReference type="SAM" id="Phobius"/>
    </source>
</evidence>
<keyword evidence="1" id="KW-0472">Membrane</keyword>
<feature type="transmembrane region" description="Helical" evidence="1">
    <location>
        <begin position="154"/>
        <end position="171"/>
    </location>
</feature>
<reference evidence="3 4" key="1">
    <citation type="submission" date="2017-02" db="EMBL/GenBank/DDBJ databases">
        <authorList>
            <person name="Peterson S.W."/>
        </authorList>
    </citation>
    <scope>NUCLEOTIDE SEQUENCE [LARGE SCALE GENOMIC DNA]</scope>
    <source>
        <strain evidence="3 4">DSM 22335</strain>
    </source>
</reference>
<dbReference type="PANTHER" id="PTHR14969:SF13">
    <property type="entry name" value="AT30094P"/>
    <property type="match status" value="1"/>
</dbReference>
<dbReference type="SUPFAM" id="SSF48317">
    <property type="entry name" value="Acid phosphatase/Vanadium-dependent haloperoxidase"/>
    <property type="match status" value="1"/>
</dbReference>
<dbReference type="PANTHER" id="PTHR14969">
    <property type="entry name" value="SPHINGOSINE-1-PHOSPHATE PHOSPHOHYDROLASE"/>
    <property type="match status" value="1"/>
</dbReference>
<sequence>MTQPLFYNHFRKVALLTLVTGIMLVAVSLFMGKNNFFLLLNTDLGKVADVFFHYWTYAGDGMICVPVALYFIIYKRRLLPLLLSTILLTTLLTQGTKNFIFPGEPRPTQALTDHSLIHTVEGVELHTINSFPSGHTATAFSVLLVACLLWRSKWLFPVGFTAALLVGYSRIYLAQHFPLDVGAGMLAAVISVYLALKIQERFSGNKKAAV</sequence>
<keyword evidence="1" id="KW-1133">Transmembrane helix</keyword>
<dbReference type="AlphaFoldDB" id="A0A1T4PZ44"/>
<feature type="domain" description="Phosphatidic acid phosphatase type 2/haloperoxidase" evidence="2">
    <location>
        <begin position="81"/>
        <end position="196"/>
    </location>
</feature>
<accession>A0A1T4PZ44</accession>
<evidence type="ECO:0000313" key="3">
    <source>
        <dbReference type="EMBL" id="SJZ96840.1"/>
    </source>
</evidence>
<feature type="transmembrane region" description="Helical" evidence="1">
    <location>
        <begin position="131"/>
        <end position="149"/>
    </location>
</feature>
<feature type="transmembrane region" description="Helical" evidence="1">
    <location>
        <begin position="12"/>
        <end position="31"/>
    </location>
</feature>
<dbReference type="SMART" id="SM00014">
    <property type="entry name" value="acidPPc"/>
    <property type="match status" value="1"/>
</dbReference>
<dbReference type="STRING" id="413434.SAMN04488132_10752"/>
<dbReference type="RefSeq" id="WP_078831830.1">
    <property type="nucleotide sequence ID" value="NZ_FUWH01000007.1"/>
</dbReference>
<evidence type="ECO:0000313" key="4">
    <source>
        <dbReference type="Proteomes" id="UP000190888"/>
    </source>
</evidence>
<protein>
    <submittedName>
        <fullName evidence="3">Membrane-associated phospholipid phosphatase</fullName>
    </submittedName>
</protein>
<dbReference type="InterPro" id="IPR036938">
    <property type="entry name" value="PAP2/HPO_sf"/>
</dbReference>
<gene>
    <name evidence="3" type="ORF">SAMN04488132_10752</name>
</gene>
<dbReference type="Pfam" id="PF01569">
    <property type="entry name" value="PAP2"/>
    <property type="match status" value="1"/>
</dbReference>
<proteinExistence type="predicted"/>
<dbReference type="CDD" id="cd01610">
    <property type="entry name" value="PAP2_like"/>
    <property type="match status" value="1"/>
</dbReference>